<reference evidence="1" key="2">
    <citation type="submission" date="2018-03" db="EMBL/GenBank/DDBJ databases">
        <title>The Triticum urartu genome reveals the dynamic nature of wheat genome evolution.</title>
        <authorList>
            <person name="Ling H."/>
            <person name="Ma B."/>
            <person name="Shi X."/>
            <person name="Liu H."/>
            <person name="Dong L."/>
            <person name="Sun H."/>
            <person name="Cao Y."/>
            <person name="Gao Q."/>
            <person name="Zheng S."/>
            <person name="Li Y."/>
            <person name="Yu Y."/>
            <person name="Du H."/>
            <person name="Qi M."/>
            <person name="Li Y."/>
            <person name="Yu H."/>
            <person name="Cui Y."/>
            <person name="Wang N."/>
            <person name="Chen C."/>
            <person name="Wu H."/>
            <person name="Zhao Y."/>
            <person name="Zhang J."/>
            <person name="Li Y."/>
            <person name="Zhou W."/>
            <person name="Zhang B."/>
            <person name="Hu W."/>
            <person name="Eijk M."/>
            <person name="Tang J."/>
            <person name="Witsenboer H."/>
            <person name="Zhao S."/>
            <person name="Li Z."/>
            <person name="Zhang A."/>
            <person name="Wang D."/>
            <person name="Liang C."/>
        </authorList>
    </citation>
    <scope>NUCLEOTIDE SEQUENCE [LARGE SCALE GENOMIC DNA]</scope>
    <source>
        <strain evidence="1">cv. G1812</strain>
    </source>
</reference>
<keyword evidence="2" id="KW-1185">Reference proteome</keyword>
<organism evidence="1 2">
    <name type="scientific">Triticum urartu</name>
    <name type="common">Red wild einkorn</name>
    <name type="synonym">Crithodium urartu</name>
    <dbReference type="NCBI Taxonomy" id="4572"/>
    <lineage>
        <taxon>Eukaryota</taxon>
        <taxon>Viridiplantae</taxon>
        <taxon>Streptophyta</taxon>
        <taxon>Embryophyta</taxon>
        <taxon>Tracheophyta</taxon>
        <taxon>Spermatophyta</taxon>
        <taxon>Magnoliopsida</taxon>
        <taxon>Liliopsida</taxon>
        <taxon>Poales</taxon>
        <taxon>Poaceae</taxon>
        <taxon>BOP clade</taxon>
        <taxon>Pooideae</taxon>
        <taxon>Triticodae</taxon>
        <taxon>Triticeae</taxon>
        <taxon>Triticinae</taxon>
        <taxon>Triticum</taxon>
    </lineage>
</organism>
<evidence type="ECO:0000313" key="2">
    <source>
        <dbReference type="Proteomes" id="UP000015106"/>
    </source>
</evidence>
<proteinExistence type="predicted"/>
<evidence type="ECO:0000313" key="1">
    <source>
        <dbReference type="EnsemblPlants" id="TuG1812G0100001588.01.T01.cds371880"/>
    </source>
</evidence>
<accession>A0A8R7JXR1</accession>
<reference evidence="1" key="3">
    <citation type="submission" date="2022-06" db="UniProtKB">
        <authorList>
            <consortium name="EnsemblPlants"/>
        </authorList>
    </citation>
    <scope>IDENTIFICATION</scope>
</reference>
<sequence length="45" mass="5131">MSFFIFIVFSKFQLCICVALTGDTITTRIIVGSTGIFGKWQKLWL</sequence>
<dbReference type="Gramene" id="TuG1812G0100001588.01.T01">
    <property type="protein sequence ID" value="TuG1812G0100001588.01.T01.cds371880"/>
    <property type="gene ID" value="TuG1812G0100001588.01"/>
</dbReference>
<dbReference type="Proteomes" id="UP000015106">
    <property type="component" value="Chromosome 1"/>
</dbReference>
<dbReference type="EnsemblPlants" id="TuG1812G0100001588.01.T01">
    <property type="protein sequence ID" value="TuG1812G0100001588.01.T01.cds371880"/>
    <property type="gene ID" value="TuG1812G0100001588.01"/>
</dbReference>
<dbReference type="AlphaFoldDB" id="A0A8R7JXR1"/>
<protein>
    <submittedName>
        <fullName evidence="1">Uncharacterized protein</fullName>
    </submittedName>
</protein>
<name>A0A8R7JXR1_TRIUA</name>
<reference evidence="2" key="1">
    <citation type="journal article" date="2013" name="Nature">
        <title>Draft genome of the wheat A-genome progenitor Triticum urartu.</title>
        <authorList>
            <person name="Ling H.Q."/>
            <person name="Zhao S."/>
            <person name="Liu D."/>
            <person name="Wang J."/>
            <person name="Sun H."/>
            <person name="Zhang C."/>
            <person name="Fan H."/>
            <person name="Li D."/>
            <person name="Dong L."/>
            <person name="Tao Y."/>
            <person name="Gao C."/>
            <person name="Wu H."/>
            <person name="Li Y."/>
            <person name="Cui Y."/>
            <person name="Guo X."/>
            <person name="Zheng S."/>
            <person name="Wang B."/>
            <person name="Yu K."/>
            <person name="Liang Q."/>
            <person name="Yang W."/>
            <person name="Lou X."/>
            <person name="Chen J."/>
            <person name="Feng M."/>
            <person name="Jian J."/>
            <person name="Zhang X."/>
            <person name="Luo G."/>
            <person name="Jiang Y."/>
            <person name="Liu J."/>
            <person name="Wang Z."/>
            <person name="Sha Y."/>
            <person name="Zhang B."/>
            <person name="Wu H."/>
            <person name="Tang D."/>
            <person name="Shen Q."/>
            <person name="Xue P."/>
            <person name="Zou S."/>
            <person name="Wang X."/>
            <person name="Liu X."/>
            <person name="Wang F."/>
            <person name="Yang Y."/>
            <person name="An X."/>
            <person name="Dong Z."/>
            <person name="Zhang K."/>
            <person name="Zhang X."/>
            <person name="Luo M.C."/>
            <person name="Dvorak J."/>
            <person name="Tong Y."/>
            <person name="Wang J."/>
            <person name="Yang H."/>
            <person name="Li Z."/>
            <person name="Wang D."/>
            <person name="Zhang A."/>
            <person name="Wang J."/>
        </authorList>
    </citation>
    <scope>NUCLEOTIDE SEQUENCE</scope>
    <source>
        <strain evidence="2">cv. G1812</strain>
    </source>
</reference>